<feature type="compositionally biased region" description="Polar residues" evidence="1">
    <location>
        <begin position="41"/>
        <end position="54"/>
    </location>
</feature>
<dbReference type="EMBL" id="LWDD02000095">
    <property type="protein sequence ID" value="KAE8264038.1"/>
    <property type="molecule type" value="Genomic_DNA"/>
</dbReference>
<proteinExistence type="predicted"/>
<keyword evidence="5" id="KW-1185">Reference proteome</keyword>
<reference evidence="3" key="1">
    <citation type="submission" date="2016-04" db="EMBL/GenBank/DDBJ databases">
        <authorList>
            <person name="Nguyen H.D."/>
            <person name="Kesanakurti P."/>
            <person name="Cullis J."/>
            <person name="Levesque C.A."/>
            <person name="Hambleton S."/>
        </authorList>
    </citation>
    <scope>NUCLEOTIDE SEQUENCE</scope>
    <source>
        <strain evidence="3">DAOMC 238032</strain>
    </source>
</reference>
<reference evidence="2" key="3">
    <citation type="submission" date="2020-10" db="EMBL/GenBank/DDBJ databases">
        <authorList>
            <person name="Sedaghatjoo S."/>
        </authorList>
    </citation>
    <scope>NUCLEOTIDE SEQUENCE</scope>
    <source>
        <strain evidence="2">AZH3</strain>
    </source>
</reference>
<evidence type="ECO:0000313" key="4">
    <source>
        <dbReference type="Proteomes" id="UP000077671"/>
    </source>
</evidence>
<evidence type="ECO:0000313" key="5">
    <source>
        <dbReference type="Proteomes" id="UP000836402"/>
    </source>
</evidence>
<dbReference type="Proteomes" id="UP000836402">
    <property type="component" value="Unassembled WGS sequence"/>
</dbReference>
<evidence type="ECO:0000313" key="2">
    <source>
        <dbReference type="EMBL" id="CAD6949164.1"/>
    </source>
</evidence>
<gene>
    <name evidence="3" type="ORF">A4X03_0g1239</name>
    <name evidence="2" type="ORF">JKIAZH3_G7438</name>
</gene>
<feature type="region of interest" description="Disordered" evidence="1">
    <location>
        <begin position="1"/>
        <end position="59"/>
    </location>
</feature>
<protein>
    <submittedName>
        <fullName evidence="3">Uncharacterized protein</fullName>
    </submittedName>
</protein>
<organism evidence="3 4">
    <name type="scientific">Tilletia caries</name>
    <name type="common">wheat bunt fungus</name>
    <dbReference type="NCBI Taxonomy" id="13290"/>
    <lineage>
        <taxon>Eukaryota</taxon>
        <taxon>Fungi</taxon>
        <taxon>Dikarya</taxon>
        <taxon>Basidiomycota</taxon>
        <taxon>Ustilaginomycotina</taxon>
        <taxon>Exobasidiomycetes</taxon>
        <taxon>Tilletiales</taxon>
        <taxon>Tilletiaceae</taxon>
        <taxon>Tilletia</taxon>
    </lineage>
</organism>
<evidence type="ECO:0000313" key="3">
    <source>
        <dbReference type="EMBL" id="KAE8264038.1"/>
    </source>
</evidence>
<comment type="caution">
    <text evidence="3">The sequence shown here is derived from an EMBL/GenBank/DDBJ whole genome shotgun (WGS) entry which is preliminary data.</text>
</comment>
<sequence>METGRGRKGAPEGLGAAQWFEDANRFGPGSSRGSRGKALSSPPTGRNSGTTSPAGPSVHGLALQSRTVSLQAVAQLQVQGEWTQAVKEILPSTRTKCPMCTLLDKPANHSPARCTTAHLDMGAQMKFRRDPANEWGYGQACYYCHLPQDFCRRRNEVKGCTLSEYKDLVRGLLMLMSAYPDMHSLGTDTAALFEEGYELPPPGGPLQMTAEWRTTVYFKGMPMYRAFQAVAALLFGGPHQITAGSLSRIHLKPGNWTAYILP</sequence>
<evidence type="ECO:0000256" key="1">
    <source>
        <dbReference type="SAM" id="MobiDB-lite"/>
    </source>
</evidence>
<dbReference type="EMBL" id="CAJHJG010005308">
    <property type="protein sequence ID" value="CAD6949164.1"/>
    <property type="molecule type" value="Genomic_DNA"/>
</dbReference>
<accession>A0A177VH18</accession>
<reference evidence="3" key="2">
    <citation type="journal article" date="2019" name="IMA Fungus">
        <title>Genome sequencing and comparison of five Tilletia species to identify candidate genes for the detection of regulated species infecting wheat.</title>
        <authorList>
            <person name="Nguyen H.D.T."/>
            <person name="Sultana T."/>
            <person name="Kesanakurti P."/>
            <person name="Hambleton S."/>
        </authorList>
    </citation>
    <scope>NUCLEOTIDE SEQUENCE</scope>
    <source>
        <strain evidence="3">DAOMC 238032</strain>
    </source>
</reference>
<name>A0A177VH18_9BASI</name>
<dbReference type="Proteomes" id="UP000077671">
    <property type="component" value="Unassembled WGS sequence"/>
</dbReference>
<dbReference type="AlphaFoldDB" id="A0A177VH18"/>